<dbReference type="EMBL" id="JBHSMG010000001">
    <property type="protein sequence ID" value="MFC5501175.1"/>
    <property type="molecule type" value="Genomic_DNA"/>
</dbReference>
<keyword evidence="2" id="KW-0326">Glycosidase</keyword>
<organism evidence="2 3">
    <name type="scientific">Lysinimonas soli</name>
    <dbReference type="NCBI Taxonomy" id="1074233"/>
    <lineage>
        <taxon>Bacteria</taxon>
        <taxon>Bacillati</taxon>
        <taxon>Actinomycetota</taxon>
        <taxon>Actinomycetes</taxon>
        <taxon>Micrococcales</taxon>
        <taxon>Microbacteriaceae</taxon>
        <taxon>Lysinimonas</taxon>
    </lineage>
</organism>
<gene>
    <name evidence="2" type="ORF">ACFPJ4_02860</name>
</gene>
<sequence>MTGQHGAHPSDGATSVERRDPRDGPLPFQPIRGSVYSAEELFAGFSPGRVDSYAETMDFQSYRWFVRTGRSTPVDPYAAMMRALHDSSVTLDVGGVIADRRVVGIMGGHELPRDSAAYRRIAELGRELARRRLLVCTGGGPGAMEAGHLGAALSAQSDDQLTDTIAALAAMPSMPELTRIVGHGGIADGRLVRTAHDWFAPAWELSRAIVDPVESISIPTWHYGHEPTTPFATHIAKLFQNSIREDGLLTIARQGVIFTQGSAGTLHEVFQDAEQNYYATGDAEFSPMVFLDTDYWTNRLPVRQLMDALFAMADPVVRARFDELVLVTDDIHEAVRHVDAVPPPVPRLPTDRAS</sequence>
<keyword evidence="2" id="KW-0378">Hydrolase</keyword>
<keyword evidence="3" id="KW-1185">Reference proteome</keyword>
<protein>
    <submittedName>
        <fullName evidence="2">LOG family protein</fullName>
        <ecNumber evidence="2">3.2.2.-</ecNumber>
    </submittedName>
</protein>
<dbReference type="RefSeq" id="WP_386738776.1">
    <property type="nucleotide sequence ID" value="NZ_JBHSMG010000001.1"/>
</dbReference>
<evidence type="ECO:0000313" key="3">
    <source>
        <dbReference type="Proteomes" id="UP001596039"/>
    </source>
</evidence>
<reference evidence="3" key="1">
    <citation type="journal article" date="2019" name="Int. J. Syst. Evol. Microbiol.">
        <title>The Global Catalogue of Microorganisms (GCM) 10K type strain sequencing project: providing services to taxonomists for standard genome sequencing and annotation.</title>
        <authorList>
            <consortium name="The Broad Institute Genomics Platform"/>
            <consortium name="The Broad Institute Genome Sequencing Center for Infectious Disease"/>
            <person name="Wu L."/>
            <person name="Ma J."/>
        </authorList>
    </citation>
    <scope>NUCLEOTIDE SEQUENCE [LARGE SCALE GENOMIC DNA]</scope>
    <source>
        <strain evidence="3">CGMCC 4.6997</strain>
    </source>
</reference>
<evidence type="ECO:0000313" key="2">
    <source>
        <dbReference type="EMBL" id="MFC5501175.1"/>
    </source>
</evidence>
<dbReference type="SUPFAM" id="SSF102405">
    <property type="entry name" value="MCP/YpsA-like"/>
    <property type="match status" value="1"/>
</dbReference>
<dbReference type="InterPro" id="IPR052341">
    <property type="entry name" value="LOG_family_nucleotidases"/>
</dbReference>
<feature type="region of interest" description="Disordered" evidence="1">
    <location>
        <begin position="1"/>
        <end position="31"/>
    </location>
</feature>
<proteinExistence type="predicted"/>
<dbReference type="PANTHER" id="PTHR43393">
    <property type="entry name" value="CYTOKININ RIBOSIDE 5'-MONOPHOSPHATE PHOSPHORIBOHYDROLASE"/>
    <property type="match status" value="1"/>
</dbReference>
<name>A0ABW0NMC3_9MICO</name>
<dbReference type="Proteomes" id="UP001596039">
    <property type="component" value="Unassembled WGS sequence"/>
</dbReference>
<evidence type="ECO:0000256" key="1">
    <source>
        <dbReference type="SAM" id="MobiDB-lite"/>
    </source>
</evidence>
<comment type="caution">
    <text evidence="2">The sequence shown here is derived from an EMBL/GenBank/DDBJ whole genome shotgun (WGS) entry which is preliminary data.</text>
</comment>
<dbReference type="EC" id="3.2.2.-" evidence="2"/>
<dbReference type="PANTHER" id="PTHR43393:SF3">
    <property type="entry name" value="LYSINE DECARBOXYLASE-LIKE PROTEIN"/>
    <property type="match status" value="1"/>
</dbReference>
<dbReference type="GO" id="GO:0016798">
    <property type="term" value="F:hydrolase activity, acting on glycosyl bonds"/>
    <property type="evidence" value="ECO:0007669"/>
    <property type="project" value="UniProtKB-KW"/>
</dbReference>
<accession>A0ABW0NMC3</accession>
<dbReference type="Gene3D" id="3.40.50.450">
    <property type="match status" value="1"/>
</dbReference>